<proteinExistence type="predicted"/>
<dbReference type="Gene3D" id="3.40.50.1820">
    <property type="entry name" value="alpha/beta hydrolase"/>
    <property type="match status" value="1"/>
</dbReference>
<dbReference type="SUPFAM" id="SSF53474">
    <property type="entry name" value="alpha/beta-Hydrolases"/>
    <property type="match status" value="1"/>
</dbReference>
<keyword evidence="3" id="KW-1185">Reference proteome</keyword>
<name>A0ABP3EH01_9GAMM</name>
<feature type="domain" description="AB hydrolase-1" evidence="1">
    <location>
        <begin position="32"/>
        <end position="240"/>
    </location>
</feature>
<gene>
    <name evidence="2" type="ORF">GCM10009126_31160</name>
</gene>
<dbReference type="RefSeq" id="WP_343883730.1">
    <property type="nucleotide sequence ID" value="NZ_BAAAFO010000004.1"/>
</dbReference>
<dbReference type="GO" id="GO:0016787">
    <property type="term" value="F:hydrolase activity"/>
    <property type="evidence" value="ECO:0007669"/>
    <property type="project" value="UniProtKB-KW"/>
</dbReference>
<dbReference type="Proteomes" id="UP001500657">
    <property type="component" value="Unassembled WGS sequence"/>
</dbReference>
<dbReference type="PANTHER" id="PTHR39624:SF2">
    <property type="entry name" value="OSMC-LIKE PROTEIN"/>
    <property type="match status" value="1"/>
</dbReference>
<dbReference type="Pfam" id="PF02566">
    <property type="entry name" value="OsmC"/>
    <property type="match status" value="1"/>
</dbReference>
<comment type="caution">
    <text evidence="2">The sequence shown here is derived from an EMBL/GenBank/DDBJ whole genome shotgun (WGS) entry which is preliminary data.</text>
</comment>
<accession>A0ABP3EH01</accession>
<dbReference type="InterPro" id="IPR015946">
    <property type="entry name" value="KH_dom-like_a/b"/>
</dbReference>
<dbReference type="InterPro" id="IPR000073">
    <property type="entry name" value="AB_hydrolase_1"/>
</dbReference>
<evidence type="ECO:0000313" key="3">
    <source>
        <dbReference type="Proteomes" id="UP001500657"/>
    </source>
</evidence>
<dbReference type="PANTHER" id="PTHR39624">
    <property type="entry name" value="PROTEIN INVOLVED IN RIMO-MEDIATED BETA-METHYLTHIOLATION OF RIBOSOMAL PROTEIN S12 YCAO"/>
    <property type="match status" value="1"/>
</dbReference>
<dbReference type="InterPro" id="IPR003718">
    <property type="entry name" value="OsmC/Ohr_fam"/>
</dbReference>
<sequence>MSRTESRFTSRSGHVLSGTVAQPVGPVRAVALFAHCFTCTRASLAAVRITDELARLGIATLRFDFTGLGSSEGDFASVGFPGDVDDLVDAAEHLAATLGAPQLLIGHSLGGAAVLAAAARIPSARAVATIGAPSDVSHVLDSIHGDLQAIEAQGRGEVSIAGRRFPLSAAFLRSAREADVLGAVKQLHRPILIAHAPGDTVVGIDHARRLFDAARHPKTFLSLDQAGHLLPNEADARYAARMIACWADRFLEPVTVAETLELGMVRVTNNAAGLAVAIDARHHQLIADEPRDVGGDDAGPTPYDLLLASLGACTAMTLRMVAGREAIPLDEVEVTLSHERNHARDCDHCDQDDARVQAIYRRLKLVGDLTAAQRERLLAVAERCPVHRTLTGSLHIHDELLPG</sequence>
<evidence type="ECO:0000313" key="2">
    <source>
        <dbReference type="EMBL" id="GAA0263255.1"/>
    </source>
</evidence>
<dbReference type="InterPro" id="IPR036102">
    <property type="entry name" value="OsmC/Ohrsf"/>
</dbReference>
<reference evidence="3" key="1">
    <citation type="journal article" date="2019" name="Int. J. Syst. Evol. Microbiol.">
        <title>The Global Catalogue of Microorganisms (GCM) 10K type strain sequencing project: providing services to taxonomists for standard genome sequencing and annotation.</title>
        <authorList>
            <consortium name="The Broad Institute Genomics Platform"/>
            <consortium name="The Broad Institute Genome Sequencing Center for Infectious Disease"/>
            <person name="Wu L."/>
            <person name="Ma J."/>
        </authorList>
    </citation>
    <scope>NUCLEOTIDE SEQUENCE [LARGE SCALE GENOMIC DNA]</scope>
    <source>
        <strain evidence="3">JCM 16242</strain>
    </source>
</reference>
<dbReference type="Pfam" id="PF12697">
    <property type="entry name" value="Abhydrolase_6"/>
    <property type="match status" value="1"/>
</dbReference>
<organism evidence="2 3">
    <name type="scientific">Rhodanobacter caeni</name>
    <dbReference type="NCBI Taxonomy" id="657654"/>
    <lineage>
        <taxon>Bacteria</taxon>
        <taxon>Pseudomonadati</taxon>
        <taxon>Pseudomonadota</taxon>
        <taxon>Gammaproteobacteria</taxon>
        <taxon>Lysobacterales</taxon>
        <taxon>Rhodanobacteraceae</taxon>
        <taxon>Rhodanobacter</taxon>
    </lineage>
</organism>
<dbReference type="InterPro" id="IPR029058">
    <property type="entry name" value="AB_hydrolase_fold"/>
</dbReference>
<evidence type="ECO:0000259" key="1">
    <source>
        <dbReference type="Pfam" id="PF12697"/>
    </source>
</evidence>
<dbReference type="EMBL" id="BAAAFO010000004">
    <property type="protein sequence ID" value="GAA0263255.1"/>
    <property type="molecule type" value="Genomic_DNA"/>
</dbReference>
<dbReference type="Gene3D" id="3.30.300.20">
    <property type="match status" value="1"/>
</dbReference>
<keyword evidence="2" id="KW-0378">Hydrolase</keyword>
<protein>
    <submittedName>
        <fullName evidence="2">Bifunctional alpha/beta hydrolase/OsmC family protein</fullName>
    </submittedName>
</protein>
<dbReference type="SUPFAM" id="SSF82784">
    <property type="entry name" value="OsmC-like"/>
    <property type="match status" value="1"/>
</dbReference>